<dbReference type="InterPro" id="IPR024930">
    <property type="entry name" value="Skp_dom_sf"/>
</dbReference>
<accession>C8X517</accession>
<evidence type="ECO:0000256" key="1">
    <source>
        <dbReference type="ARBA" id="ARBA00009091"/>
    </source>
</evidence>
<dbReference type="PANTHER" id="PTHR35089">
    <property type="entry name" value="CHAPERONE PROTEIN SKP"/>
    <property type="match status" value="1"/>
</dbReference>
<dbReference type="STRING" id="485915.Dret_2230"/>
<dbReference type="AlphaFoldDB" id="C8X517"/>
<evidence type="ECO:0000256" key="2">
    <source>
        <dbReference type="ARBA" id="ARBA00022729"/>
    </source>
</evidence>
<dbReference type="SMART" id="SM00935">
    <property type="entry name" value="OmpH"/>
    <property type="match status" value="1"/>
</dbReference>
<dbReference type="SUPFAM" id="SSF111384">
    <property type="entry name" value="OmpH-like"/>
    <property type="match status" value="1"/>
</dbReference>
<evidence type="ECO:0000256" key="4">
    <source>
        <dbReference type="SAM" id="SignalP"/>
    </source>
</evidence>
<dbReference type="Proteomes" id="UP000001052">
    <property type="component" value="Chromosome"/>
</dbReference>
<keyword evidence="2 4" id="KW-0732">Signal</keyword>
<dbReference type="GO" id="GO:0005829">
    <property type="term" value="C:cytosol"/>
    <property type="evidence" value="ECO:0007669"/>
    <property type="project" value="TreeGrafter"/>
</dbReference>
<reference evidence="6" key="1">
    <citation type="submission" date="2009-09" db="EMBL/GenBank/DDBJ databases">
        <title>The complete chromosome of Desulfohalobium retbaense DSM 5692.</title>
        <authorList>
            <consortium name="US DOE Joint Genome Institute (JGI-PGF)"/>
            <person name="Lucas S."/>
            <person name="Copeland A."/>
            <person name="Lapidus A."/>
            <person name="Glavina del Rio T."/>
            <person name="Dalin E."/>
            <person name="Tice H."/>
            <person name="Bruce D."/>
            <person name="Goodwin L."/>
            <person name="Pitluck S."/>
            <person name="Kyrpides N."/>
            <person name="Mavromatis K."/>
            <person name="Ivanova N."/>
            <person name="Mikhailova N."/>
            <person name="Munk A.C."/>
            <person name="Brettin T."/>
            <person name="Detter J.C."/>
            <person name="Han C."/>
            <person name="Tapia R."/>
            <person name="Larimer F."/>
            <person name="Land M."/>
            <person name="Hauser L."/>
            <person name="Markowitz V."/>
            <person name="Cheng J.-F."/>
            <person name="Hugenholtz P."/>
            <person name="Woyke T."/>
            <person name="Wu D."/>
            <person name="Spring S."/>
            <person name="Klenk H.-P."/>
            <person name="Eisen J.A."/>
        </authorList>
    </citation>
    <scope>NUCLEOTIDE SEQUENCE [LARGE SCALE GENOMIC DNA]</scope>
    <source>
        <strain evidence="6">DSM 5692</strain>
    </source>
</reference>
<dbReference type="Gene3D" id="3.30.910.20">
    <property type="entry name" value="Skp domain"/>
    <property type="match status" value="1"/>
</dbReference>
<dbReference type="GO" id="GO:0050821">
    <property type="term" value="P:protein stabilization"/>
    <property type="evidence" value="ECO:0007669"/>
    <property type="project" value="TreeGrafter"/>
</dbReference>
<dbReference type="Pfam" id="PF03938">
    <property type="entry name" value="OmpH"/>
    <property type="match status" value="1"/>
</dbReference>
<dbReference type="EMBL" id="CP001734">
    <property type="protein sequence ID" value="ACV69514.1"/>
    <property type="molecule type" value="Genomic_DNA"/>
</dbReference>
<sequence>MLRTLATLHVFVFLLVCTAPGFAADLKVGIIDMQRIIEKSEPGQKAMDQLKSEFTDLKSKLDTKKAEIDKLRQAIQKQSVMLSQEAKTDKELEFKRKVRDFQDMYKAYQNKMQAKEKELSAPIIQKLAEVIDAYGDKHNYSFIMDKRNSGLVYGSNALEITEKIMVELNKAWRNQQQAE</sequence>
<reference evidence="5 6" key="2">
    <citation type="journal article" date="2010" name="Stand. Genomic Sci.">
        <title>Complete genome sequence of Desulfohalobium retbaense type strain (HR(100)).</title>
        <authorList>
            <person name="Spring S."/>
            <person name="Nolan M."/>
            <person name="Lapidus A."/>
            <person name="Glavina Del Rio T."/>
            <person name="Copeland A."/>
            <person name="Tice H."/>
            <person name="Cheng J.F."/>
            <person name="Lucas S."/>
            <person name="Land M."/>
            <person name="Chen F."/>
            <person name="Bruce D."/>
            <person name="Goodwin L."/>
            <person name="Pitluck S."/>
            <person name="Ivanova N."/>
            <person name="Mavromatis K."/>
            <person name="Mikhailova N."/>
            <person name="Pati A."/>
            <person name="Chen A."/>
            <person name="Palaniappan K."/>
            <person name="Hauser L."/>
            <person name="Chang Y.J."/>
            <person name="Jeffries C.D."/>
            <person name="Munk C."/>
            <person name="Kiss H."/>
            <person name="Chain P."/>
            <person name="Han C."/>
            <person name="Brettin T."/>
            <person name="Detter J.C."/>
            <person name="Schuler E."/>
            <person name="Goker M."/>
            <person name="Rohde M."/>
            <person name="Bristow J."/>
            <person name="Eisen J.A."/>
            <person name="Markowitz V."/>
            <person name="Hugenholtz P."/>
            <person name="Kyrpides N.C."/>
            <person name="Klenk H.P."/>
        </authorList>
    </citation>
    <scope>NUCLEOTIDE SEQUENCE [LARGE SCALE GENOMIC DNA]</scope>
    <source>
        <strain evidence="5 6">DSM 5692</strain>
    </source>
</reference>
<dbReference type="RefSeq" id="WP_015752655.1">
    <property type="nucleotide sequence ID" value="NC_013223.1"/>
</dbReference>
<dbReference type="HOGENOM" id="CLU_101388_3_1_7"/>
<evidence type="ECO:0000256" key="3">
    <source>
        <dbReference type="SAM" id="Coils"/>
    </source>
</evidence>
<feature type="signal peptide" evidence="4">
    <location>
        <begin position="1"/>
        <end position="23"/>
    </location>
</feature>
<evidence type="ECO:0000313" key="5">
    <source>
        <dbReference type="EMBL" id="ACV69514.1"/>
    </source>
</evidence>
<comment type="similarity">
    <text evidence="1">Belongs to the Skp family.</text>
</comment>
<dbReference type="eggNOG" id="COG2825">
    <property type="taxonomic scope" value="Bacteria"/>
</dbReference>
<dbReference type="InterPro" id="IPR005632">
    <property type="entry name" value="Chaperone_Skp"/>
</dbReference>
<name>C8X517_DESRD</name>
<protein>
    <submittedName>
        <fullName evidence="5">Outer membrane chaperone Skp (OmpH)</fullName>
    </submittedName>
</protein>
<feature type="coiled-coil region" evidence="3">
    <location>
        <begin position="47"/>
        <end position="118"/>
    </location>
</feature>
<proteinExistence type="inferred from homology"/>
<organism evidence="5 6">
    <name type="scientific">Desulfohalobium retbaense (strain ATCC 49708 / DSM 5692 / JCM 16813 / HR100)</name>
    <dbReference type="NCBI Taxonomy" id="485915"/>
    <lineage>
        <taxon>Bacteria</taxon>
        <taxon>Pseudomonadati</taxon>
        <taxon>Thermodesulfobacteriota</taxon>
        <taxon>Desulfovibrionia</taxon>
        <taxon>Desulfovibrionales</taxon>
        <taxon>Desulfohalobiaceae</taxon>
        <taxon>Desulfohalobium</taxon>
    </lineage>
</organism>
<evidence type="ECO:0000313" key="6">
    <source>
        <dbReference type="Proteomes" id="UP000001052"/>
    </source>
</evidence>
<gene>
    <name evidence="5" type="ordered locus">Dret_2230</name>
</gene>
<keyword evidence="6" id="KW-1185">Reference proteome</keyword>
<dbReference type="KEGG" id="drt:Dret_2230"/>
<dbReference type="PANTHER" id="PTHR35089:SF1">
    <property type="entry name" value="CHAPERONE PROTEIN SKP"/>
    <property type="match status" value="1"/>
</dbReference>
<keyword evidence="3" id="KW-0175">Coiled coil</keyword>
<dbReference type="GO" id="GO:0051082">
    <property type="term" value="F:unfolded protein binding"/>
    <property type="evidence" value="ECO:0007669"/>
    <property type="project" value="InterPro"/>
</dbReference>
<dbReference type="OrthoDB" id="5432254at2"/>
<feature type="chain" id="PRO_5002994287" evidence="4">
    <location>
        <begin position="24"/>
        <end position="179"/>
    </location>
</feature>